<dbReference type="EMBL" id="LR824019">
    <property type="protein sequence ID" value="CAD0202016.1"/>
    <property type="molecule type" value="Genomic_DNA"/>
</dbReference>
<reference evidence="2" key="1">
    <citation type="submission" date="2021-12" db="EMBL/GenBank/DDBJ databases">
        <authorList>
            <person name="King R."/>
        </authorList>
    </citation>
    <scope>NUCLEOTIDE SEQUENCE</scope>
</reference>
<sequence length="133" mass="14555">MLKYQSAAQAGGPGRRLAPQHTAHGSQRGAVPYALYNTTLDIRGERAPGPARVCTVKQMSECRRSADHSGYNDFDVAMSSRAELRSGLPRAPPSPARRDSRGVATPPGSQDVARGMPHRNIHAEFNQCYYEYN</sequence>
<evidence type="ECO:0000313" key="2">
    <source>
        <dbReference type="EMBL" id="CAD0202016.1"/>
    </source>
</evidence>
<organism evidence="2 3">
    <name type="scientific">Chrysodeixis includens</name>
    <name type="common">Soybean looper</name>
    <name type="synonym">Pseudoplusia includens</name>
    <dbReference type="NCBI Taxonomy" id="689277"/>
    <lineage>
        <taxon>Eukaryota</taxon>
        <taxon>Metazoa</taxon>
        <taxon>Ecdysozoa</taxon>
        <taxon>Arthropoda</taxon>
        <taxon>Hexapoda</taxon>
        <taxon>Insecta</taxon>
        <taxon>Pterygota</taxon>
        <taxon>Neoptera</taxon>
        <taxon>Endopterygota</taxon>
        <taxon>Lepidoptera</taxon>
        <taxon>Glossata</taxon>
        <taxon>Ditrysia</taxon>
        <taxon>Noctuoidea</taxon>
        <taxon>Noctuidae</taxon>
        <taxon>Plusiinae</taxon>
        <taxon>Chrysodeixis</taxon>
    </lineage>
</organism>
<feature type="region of interest" description="Disordered" evidence="1">
    <location>
        <begin position="1"/>
        <end position="30"/>
    </location>
</feature>
<evidence type="ECO:0000313" key="3">
    <source>
        <dbReference type="Proteomes" id="UP001154114"/>
    </source>
</evidence>
<proteinExistence type="predicted"/>
<protein>
    <submittedName>
        <fullName evidence="2">Uncharacterized protein</fullName>
    </submittedName>
</protein>
<name>A0A9N8KTW6_CHRIL</name>
<accession>A0A9N8KTW6</accession>
<gene>
    <name evidence="2" type="ORF">CINC_LOCUS3684</name>
</gene>
<keyword evidence="3" id="KW-1185">Reference proteome</keyword>
<dbReference type="AlphaFoldDB" id="A0A9N8KTW6"/>
<feature type="region of interest" description="Disordered" evidence="1">
    <location>
        <begin position="85"/>
        <end position="115"/>
    </location>
</feature>
<evidence type="ECO:0000256" key="1">
    <source>
        <dbReference type="SAM" id="MobiDB-lite"/>
    </source>
</evidence>
<dbReference type="Proteomes" id="UP001154114">
    <property type="component" value="Chromosome 16"/>
</dbReference>